<organism evidence="1 2">
    <name type="scientific">Rangifer tarandus platyrhynchus</name>
    <name type="common">Svalbard reindeer</name>
    <dbReference type="NCBI Taxonomy" id="3082113"/>
    <lineage>
        <taxon>Eukaryota</taxon>
        <taxon>Metazoa</taxon>
        <taxon>Chordata</taxon>
        <taxon>Craniata</taxon>
        <taxon>Vertebrata</taxon>
        <taxon>Euteleostomi</taxon>
        <taxon>Mammalia</taxon>
        <taxon>Eutheria</taxon>
        <taxon>Laurasiatheria</taxon>
        <taxon>Artiodactyla</taxon>
        <taxon>Ruminantia</taxon>
        <taxon>Pecora</taxon>
        <taxon>Cervidae</taxon>
        <taxon>Odocoileinae</taxon>
        <taxon>Rangifer</taxon>
    </lineage>
</organism>
<evidence type="ECO:0000313" key="1">
    <source>
        <dbReference type="EMBL" id="CAI9713504.1"/>
    </source>
</evidence>
<sequence length="287" mass="31309">MVKYFLGQSVLRSSWDQVIAAFWQRYPNPYGKDVSMEDSATSDQKLLSRQLLTKTNRMPPWAERLFPANVAHSEYILEDSTVAPENQTRTTFTWNINHARLMVVEERCFKSNVTKTMKGFEYTLAKLQGEVPPKTLVETAKEAKEKATETALAATEKAKDPAGKAANEQQQQFVWPAQAPDSSLADYRLQSLWSPSCALLLEASFQPCRLSGWWAGVVSESSSSQLQVPMAAATAMAAIADSAPGRRAMATATATSTALDPPAAEAAPAAAAILLGCLLFLLHPVAR</sequence>
<proteinExistence type="predicted"/>
<gene>
    <name evidence="1" type="ORF">MRATA1EN3_LOCUS24717</name>
</gene>
<accession>A0ACB0FMR7</accession>
<reference evidence="1" key="1">
    <citation type="submission" date="2023-05" db="EMBL/GenBank/DDBJ databases">
        <authorList>
            <consortium name="ELIXIR-Norway"/>
        </authorList>
    </citation>
    <scope>NUCLEOTIDE SEQUENCE</scope>
</reference>
<protein>
    <submittedName>
        <fullName evidence="1">Uncharacterized protein</fullName>
    </submittedName>
</protein>
<dbReference type="EMBL" id="OX596092">
    <property type="protein sequence ID" value="CAI9713504.1"/>
    <property type="molecule type" value="Genomic_DNA"/>
</dbReference>
<name>A0ACB0FMR7_RANTA</name>
<evidence type="ECO:0000313" key="2">
    <source>
        <dbReference type="Proteomes" id="UP001162501"/>
    </source>
</evidence>
<dbReference type="Proteomes" id="UP001162501">
    <property type="component" value="Chromosome 8"/>
</dbReference>